<evidence type="ECO:0000256" key="9">
    <source>
        <dbReference type="SAM" id="SignalP"/>
    </source>
</evidence>
<dbReference type="GO" id="GO:0004252">
    <property type="term" value="F:serine-type endopeptidase activity"/>
    <property type="evidence" value="ECO:0007669"/>
    <property type="project" value="InterPro"/>
</dbReference>
<dbReference type="OMA" id="CANSERN"/>
<comment type="subcellular location">
    <subcellularLocation>
        <location evidence="1">Secreted</location>
    </subcellularLocation>
</comment>
<dbReference type="SUPFAM" id="SSF50494">
    <property type="entry name" value="Trypsin-like serine proteases"/>
    <property type="match status" value="1"/>
</dbReference>
<dbReference type="PRINTS" id="PR00722">
    <property type="entry name" value="CHYMOTRYPSIN"/>
</dbReference>
<dbReference type="GO" id="GO:0006508">
    <property type="term" value="P:proteolysis"/>
    <property type="evidence" value="ECO:0007669"/>
    <property type="project" value="InterPro"/>
</dbReference>
<proteinExistence type="inferred from homology"/>
<accession>A0A336M5H6</accession>
<evidence type="ECO:0000256" key="5">
    <source>
        <dbReference type="ARBA" id="ARBA00022859"/>
    </source>
</evidence>
<protein>
    <submittedName>
        <fullName evidence="11">CSON010334 protein</fullName>
    </submittedName>
</protein>
<dbReference type="EMBL" id="UFQT01000417">
    <property type="protein sequence ID" value="SSX24129.1"/>
    <property type="molecule type" value="Genomic_DNA"/>
</dbReference>
<dbReference type="InterPro" id="IPR051333">
    <property type="entry name" value="CLIP_Serine_Protease"/>
</dbReference>
<evidence type="ECO:0000256" key="7">
    <source>
        <dbReference type="ARBA" id="ARBA00023180"/>
    </source>
</evidence>
<evidence type="ECO:0000256" key="1">
    <source>
        <dbReference type="ARBA" id="ARBA00004613"/>
    </source>
</evidence>
<dbReference type="PROSITE" id="PS00134">
    <property type="entry name" value="TRYPSIN_HIS"/>
    <property type="match status" value="1"/>
</dbReference>
<evidence type="ECO:0000313" key="11">
    <source>
        <dbReference type="EMBL" id="SSX24129.1"/>
    </source>
</evidence>
<dbReference type="SMART" id="SM00020">
    <property type="entry name" value="Tryp_SPc"/>
    <property type="match status" value="1"/>
</dbReference>
<dbReference type="InterPro" id="IPR043504">
    <property type="entry name" value="Peptidase_S1_PA_chymotrypsin"/>
</dbReference>
<dbReference type="GO" id="GO:0045087">
    <property type="term" value="P:innate immune response"/>
    <property type="evidence" value="ECO:0007669"/>
    <property type="project" value="UniProtKB-KW"/>
</dbReference>
<sequence>MALKYLTFILFFHTFKCQLEFSDDQFNSRDVGAKCFLSNGQSGFCSEIKNCDNLKESFSPRLRPTVCSYNFEGPIICCANSERNNESKDRVSVSKCNEYKTLSTVSTRSRITPKGLYFVTVVGGQSVISNEFPHMAALGFKLENDAVDWKCGASLISENFVLTAAHCTAFGNDKPDIVRISDRDLFTASDDIEEHVQERTIKEMHIHPKYKITSYYHDIALLELSEPINISPNLRPACLWTSDYIDTKSVWATGWGLTKFTGTPSEELLKVELELYDEDDYYTGNSNIKPLATVLEV</sequence>
<reference evidence="11" key="1">
    <citation type="submission" date="2018-07" db="EMBL/GenBank/DDBJ databases">
        <authorList>
            <person name="Quirk P.G."/>
            <person name="Krulwich T.A."/>
        </authorList>
    </citation>
    <scope>NUCLEOTIDE SEQUENCE</scope>
</reference>
<dbReference type="PANTHER" id="PTHR24260">
    <property type="match status" value="1"/>
</dbReference>
<evidence type="ECO:0000256" key="8">
    <source>
        <dbReference type="ARBA" id="ARBA00024195"/>
    </source>
</evidence>
<dbReference type="FunFam" id="2.40.10.10:FF:000028">
    <property type="entry name" value="Serine protease easter"/>
    <property type="match status" value="1"/>
</dbReference>
<feature type="domain" description="Peptidase S1" evidence="10">
    <location>
        <begin position="121"/>
        <end position="297"/>
    </location>
</feature>
<evidence type="ECO:0000256" key="6">
    <source>
        <dbReference type="ARBA" id="ARBA00023157"/>
    </source>
</evidence>
<dbReference type="GO" id="GO:0005576">
    <property type="term" value="C:extracellular region"/>
    <property type="evidence" value="ECO:0007669"/>
    <property type="project" value="UniProtKB-SubCell"/>
</dbReference>
<evidence type="ECO:0000256" key="2">
    <source>
        <dbReference type="ARBA" id="ARBA00022525"/>
    </source>
</evidence>
<organism evidence="11">
    <name type="scientific">Culicoides sonorensis</name>
    <name type="common">Biting midge</name>
    <dbReference type="NCBI Taxonomy" id="179676"/>
    <lineage>
        <taxon>Eukaryota</taxon>
        <taxon>Metazoa</taxon>
        <taxon>Ecdysozoa</taxon>
        <taxon>Arthropoda</taxon>
        <taxon>Hexapoda</taxon>
        <taxon>Insecta</taxon>
        <taxon>Pterygota</taxon>
        <taxon>Neoptera</taxon>
        <taxon>Endopterygota</taxon>
        <taxon>Diptera</taxon>
        <taxon>Nematocera</taxon>
        <taxon>Chironomoidea</taxon>
        <taxon>Ceratopogonidae</taxon>
        <taxon>Ceratopogoninae</taxon>
        <taxon>Culicoides</taxon>
        <taxon>Monoculicoides</taxon>
    </lineage>
</organism>
<keyword evidence="5" id="KW-0391">Immunity</keyword>
<dbReference type="CDD" id="cd00190">
    <property type="entry name" value="Tryp_SPc"/>
    <property type="match status" value="1"/>
</dbReference>
<dbReference type="Pfam" id="PF00089">
    <property type="entry name" value="Trypsin"/>
    <property type="match status" value="1"/>
</dbReference>
<keyword evidence="6" id="KW-1015">Disulfide bond</keyword>
<feature type="chain" id="PRO_5016345687" evidence="9">
    <location>
        <begin position="18"/>
        <end position="297"/>
    </location>
</feature>
<name>A0A336M5H6_CULSO</name>
<evidence type="ECO:0000256" key="3">
    <source>
        <dbReference type="ARBA" id="ARBA00022588"/>
    </source>
</evidence>
<feature type="signal peptide" evidence="9">
    <location>
        <begin position="1"/>
        <end position="17"/>
    </location>
</feature>
<dbReference type="VEuPathDB" id="VectorBase:CSON010334"/>
<comment type="similarity">
    <text evidence="8">Belongs to the peptidase S1 family. CLIP subfamily.</text>
</comment>
<dbReference type="InterPro" id="IPR001314">
    <property type="entry name" value="Peptidase_S1A"/>
</dbReference>
<keyword evidence="2" id="KW-0964">Secreted</keyword>
<dbReference type="InterPro" id="IPR001254">
    <property type="entry name" value="Trypsin_dom"/>
</dbReference>
<dbReference type="Gene3D" id="2.40.10.10">
    <property type="entry name" value="Trypsin-like serine proteases"/>
    <property type="match status" value="1"/>
</dbReference>
<keyword evidence="3" id="KW-0399">Innate immunity</keyword>
<gene>
    <name evidence="11" type="primary">CSON010334</name>
</gene>
<keyword evidence="4 9" id="KW-0732">Signal</keyword>
<evidence type="ECO:0000259" key="10">
    <source>
        <dbReference type="PROSITE" id="PS50240"/>
    </source>
</evidence>
<dbReference type="AlphaFoldDB" id="A0A336M5H6"/>
<dbReference type="PANTHER" id="PTHR24260:SF147">
    <property type="entry name" value="EG:BACR7A4.3 PROTEIN-RELATED"/>
    <property type="match status" value="1"/>
</dbReference>
<dbReference type="InterPro" id="IPR009003">
    <property type="entry name" value="Peptidase_S1_PA"/>
</dbReference>
<dbReference type="InterPro" id="IPR018114">
    <property type="entry name" value="TRYPSIN_HIS"/>
</dbReference>
<dbReference type="PROSITE" id="PS50240">
    <property type="entry name" value="TRYPSIN_DOM"/>
    <property type="match status" value="1"/>
</dbReference>
<evidence type="ECO:0000256" key="4">
    <source>
        <dbReference type="ARBA" id="ARBA00022729"/>
    </source>
</evidence>
<keyword evidence="7" id="KW-0325">Glycoprotein</keyword>